<dbReference type="OrthoDB" id="4704294at2"/>
<comment type="caution">
    <text evidence="2">The sequence shown here is derived from an EMBL/GenBank/DDBJ whole genome shotgun (WGS) entry which is preliminary data.</text>
</comment>
<dbReference type="GO" id="GO:0051920">
    <property type="term" value="F:peroxiredoxin activity"/>
    <property type="evidence" value="ECO:0007669"/>
    <property type="project" value="InterPro"/>
</dbReference>
<dbReference type="Pfam" id="PF02627">
    <property type="entry name" value="CMD"/>
    <property type="match status" value="1"/>
</dbReference>
<sequence>MTRSRPVRPGRLGEVGVVAWLLARVGGRTASTEPLNLFLVLGRHKRLFRGWLAFAGLLMPGGRLPRSDSELVILRVAHLRGSAYETGHHTRVGRRAGLTTAELERIADGSTVEGWPPRRRALLLAVDELVDTRTLSDPTWDELREHLTEIEAIELVLLAGHYDMLAAAIAALGIQVEAHDHREA</sequence>
<organism evidence="2 3">
    <name type="scientific">Nocardioides albertanoniae</name>
    <dbReference type="NCBI Taxonomy" id="1175486"/>
    <lineage>
        <taxon>Bacteria</taxon>
        <taxon>Bacillati</taxon>
        <taxon>Actinomycetota</taxon>
        <taxon>Actinomycetes</taxon>
        <taxon>Propionibacteriales</taxon>
        <taxon>Nocardioidaceae</taxon>
        <taxon>Nocardioides</taxon>
    </lineage>
</organism>
<gene>
    <name evidence="2" type="ORF">FB381_0140</name>
</gene>
<dbReference type="SUPFAM" id="SSF69118">
    <property type="entry name" value="AhpD-like"/>
    <property type="match status" value="1"/>
</dbReference>
<reference evidence="2 3" key="1">
    <citation type="submission" date="2019-06" db="EMBL/GenBank/DDBJ databases">
        <title>Sequencing the genomes of 1000 actinobacteria strains.</title>
        <authorList>
            <person name="Klenk H.-P."/>
        </authorList>
    </citation>
    <scope>NUCLEOTIDE SEQUENCE [LARGE SCALE GENOMIC DNA]</scope>
    <source>
        <strain evidence="2 3">DSM 25218</strain>
    </source>
</reference>
<dbReference type="AlphaFoldDB" id="A0A543A187"/>
<keyword evidence="2" id="KW-0575">Peroxidase</keyword>
<dbReference type="PANTHER" id="PTHR34846:SF5">
    <property type="entry name" value="CARBOXYMUCONOLACTONE DECARBOXYLASE-LIKE DOMAIN-CONTAINING PROTEIN"/>
    <property type="match status" value="1"/>
</dbReference>
<keyword evidence="3" id="KW-1185">Reference proteome</keyword>
<accession>A0A543A187</accession>
<dbReference type="InterPro" id="IPR003779">
    <property type="entry name" value="CMD-like"/>
</dbReference>
<dbReference type="Proteomes" id="UP000320209">
    <property type="component" value="Unassembled WGS sequence"/>
</dbReference>
<dbReference type="PANTHER" id="PTHR34846">
    <property type="entry name" value="4-CARBOXYMUCONOLACTONE DECARBOXYLASE FAMILY PROTEIN (AFU_ORTHOLOGUE AFUA_6G11590)"/>
    <property type="match status" value="1"/>
</dbReference>
<keyword evidence="2" id="KW-0560">Oxidoreductase</keyword>
<evidence type="ECO:0000313" key="3">
    <source>
        <dbReference type="Proteomes" id="UP000320209"/>
    </source>
</evidence>
<evidence type="ECO:0000313" key="2">
    <source>
        <dbReference type="EMBL" id="TQL66290.1"/>
    </source>
</evidence>
<dbReference type="Gene3D" id="1.20.1290.10">
    <property type="entry name" value="AhpD-like"/>
    <property type="match status" value="1"/>
</dbReference>
<feature type="domain" description="Carboxymuconolactone decarboxylase-like" evidence="1">
    <location>
        <begin position="47"/>
        <end position="125"/>
    </location>
</feature>
<proteinExistence type="predicted"/>
<dbReference type="RefSeq" id="WP_141778511.1">
    <property type="nucleotide sequence ID" value="NZ_VFOV01000001.1"/>
</dbReference>
<evidence type="ECO:0000259" key="1">
    <source>
        <dbReference type="Pfam" id="PF02627"/>
    </source>
</evidence>
<dbReference type="EMBL" id="VFOV01000001">
    <property type="protein sequence ID" value="TQL66290.1"/>
    <property type="molecule type" value="Genomic_DNA"/>
</dbReference>
<dbReference type="InterPro" id="IPR029032">
    <property type="entry name" value="AhpD-like"/>
</dbReference>
<name>A0A543A187_9ACTN</name>
<protein>
    <submittedName>
        <fullName evidence="2">AhpD family alkylhydroperoxidase</fullName>
    </submittedName>
</protein>